<name>A0ABQ4EIF8_9ACTN</name>
<proteinExistence type="predicted"/>
<protein>
    <submittedName>
        <fullName evidence="1">Uncharacterized protein</fullName>
    </submittedName>
</protein>
<dbReference type="RefSeq" id="WP_275414637.1">
    <property type="nucleotide sequence ID" value="NZ_BAAAZQ010000002.1"/>
</dbReference>
<gene>
    <name evidence="1" type="ORF">Pma05_05940</name>
</gene>
<accession>A0ABQ4EIF8</accession>
<evidence type="ECO:0000313" key="1">
    <source>
        <dbReference type="EMBL" id="GIG94021.1"/>
    </source>
</evidence>
<evidence type="ECO:0000313" key="2">
    <source>
        <dbReference type="Proteomes" id="UP000621500"/>
    </source>
</evidence>
<dbReference type="Proteomes" id="UP000621500">
    <property type="component" value="Unassembled WGS sequence"/>
</dbReference>
<sequence length="44" mass="4766">MRRWVRYEAPAMVCVELGDDGYTGTVVNVIAAVRGLTAIGAARR</sequence>
<reference evidence="1 2" key="1">
    <citation type="submission" date="2021-01" db="EMBL/GenBank/DDBJ databases">
        <title>Whole genome shotgun sequence of Plantactinospora mayteni NBRC 109088.</title>
        <authorList>
            <person name="Komaki H."/>
            <person name="Tamura T."/>
        </authorList>
    </citation>
    <scope>NUCLEOTIDE SEQUENCE [LARGE SCALE GENOMIC DNA]</scope>
    <source>
        <strain evidence="1 2">NBRC 109088</strain>
    </source>
</reference>
<keyword evidence="2" id="KW-1185">Reference proteome</keyword>
<comment type="caution">
    <text evidence="1">The sequence shown here is derived from an EMBL/GenBank/DDBJ whole genome shotgun (WGS) entry which is preliminary data.</text>
</comment>
<dbReference type="EMBL" id="BONX01000003">
    <property type="protein sequence ID" value="GIG94021.1"/>
    <property type="molecule type" value="Genomic_DNA"/>
</dbReference>
<organism evidence="1 2">
    <name type="scientific">Plantactinospora mayteni</name>
    <dbReference type="NCBI Taxonomy" id="566021"/>
    <lineage>
        <taxon>Bacteria</taxon>
        <taxon>Bacillati</taxon>
        <taxon>Actinomycetota</taxon>
        <taxon>Actinomycetes</taxon>
        <taxon>Micromonosporales</taxon>
        <taxon>Micromonosporaceae</taxon>
        <taxon>Plantactinospora</taxon>
    </lineage>
</organism>